<feature type="binding site" evidence="7 10">
    <location>
        <position position="451"/>
    </location>
    <ligand>
        <name>[4Fe-4S] cluster</name>
        <dbReference type="ChEBI" id="CHEBI:49883"/>
    </ligand>
</feature>
<evidence type="ECO:0000259" key="11">
    <source>
        <dbReference type="PROSITE" id="PS51278"/>
    </source>
</evidence>
<comment type="pathway">
    <text evidence="1 7 8">Purine metabolism; IMP biosynthesis via de novo pathway; N(1)-(5-phospho-D-ribosyl)glycinamide from 5-phospho-alpha-D-ribose 1-diphosphate: step 1/2.</text>
</comment>
<dbReference type="AlphaFoldDB" id="Q6ARN7"/>
<organism evidence="12 13">
    <name type="scientific">Desulfotalea psychrophila (strain LSv54 / DSM 12343)</name>
    <dbReference type="NCBI Taxonomy" id="177439"/>
    <lineage>
        <taxon>Bacteria</taxon>
        <taxon>Pseudomonadati</taxon>
        <taxon>Thermodesulfobacteriota</taxon>
        <taxon>Desulfobulbia</taxon>
        <taxon>Desulfobulbales</taxon>
        <taxon>Desulfocapsaceae</taxon>
        <taxon>Desulfotalea</taxon>
    </lineage>
</organism>
<keyword evidence="7 10" id="KW-0479">Metal-binding</keyword>
<dbReference type="InterPro" id="IPR000836">
    <property type="entry name" value="PRTase_dom"/>
</dbReference>
<dbReference type="GO" id="GO:0009113">
    <property type="term" value="P:purine nucleobase biosynthetic process"/>
    <property type="evidence" value="ECO:0007669"/>
    <property type="project" value="UniProtKB-UniRule"/>
</dbReference>
<dbReference type="PANTHER" id="PTHR11907">
    <property type="entry name" value="AMIDOPHOSPHORIBOSYLTRANSFERASE"/>
    <property type="match status" value="1"/>
</dbReference>
<dbReference type="GO" id="GO:0006189">
    <property type="term" value="P:'de novo' IMP biosynthetic process"/>
    <property type="evidence" value="ECO:0007669"/>
    <property type="project" value="UniProtKB-UniRule"/>
</dbReference>
<feature type="active site" description="Nucleophile" evidence="7 9">
    <location>
        <position position="18"/>
    </location>
</feature>
<dbReference type="RefSeq" id="WP_011187504.1">
    <property type="nucleotide sequence ID" value="NC_006138.1"/>
</dbReference>
<evidence type="ECO:0000256" key="9">
    <source>
        <dbReference type="PIRSR" id="PIRSR000485-1"/>
    </source>
</evidence>
<dbReference type="EMBL" id="CR522870">
    <property type="protein sequence ID" value="CAG34988.1"/>
    <property type="molecule type" value="Genomic_DNA"/>
</dbReference>
<comment type="caution">
    <text evidence="7">Lacks conserved residue(s) required for the propagation of feature annotation.</text>
</comment>
<dbReference type="Proteomes" id="UP000000602">
    <property type="component" value="Chromosome"/>
</dbReference>
<dbReference type="PROSITE" id="PS51278">
    <property type="entry name" value="GATASE_TYPE_2"/>
    <property type="match status" value="1"/>
</dbReference>
<keyword evidence="3 7" id="KW-0328">Glycosyltransferase</keyword>
<comment type="similarity">
    <text evidence="2 7 8">In the C-terminal section; belongs to the purine/pyrimidine phosphoribosyltransferase family.</text>
</comment>
<dbReference type="HAMAP" id="MF_01931">
    <property type="entry name" value="PurF"/>
    <property type="match status" value="1"/>
</dbReference>
<feature type="binding site" evidence="7 10">
    <location>
        <position position="454"/>
    </location>
    <ligand>
        <name>[4Fe-4S] cluster</name>
        <dbReference type="ChEBI" id="CHEBI:49883"/>
    </ligand>
</feature>
<dbReference type="NCBIfam" id="TIGR01134">
    <property type="entry name" value="purF"/>
    <property type="match status" value="1"/>
</dbReference>
<dbReference type="eggNOG" id="COG0034">
    <property type="taxonomic scope" value="Bacteria"/>
</dbReference>
<reference evidence="13" key="1">
    <citation type="journal article" date="2004" name="Environ. Microbiol.">
        <title>The genome of Desulfotalea psychrophila, a sulfate-reducing bacterium from permanently cold Arctic sediments.</title>
        <authorList>
            <person name="Rabus R."/>
            <person name="Ruepp A."/>
            <person name="Frickey T."/>
            <person name="Rattei T."/>
            <person name="Fartmann B."/>
            <person name="Stark M."/>
            <person name="Bauer M."/>
            <person name="Zibat A."/>
            <person name="Lombardot T."/>
            <person name="Becker I."/>
            <person name="Amann J."/>
            <person name="Gellner K."/>
            <person name="Teeling H."/>
            <person name="Leuschner W.D."/>
            <person name="Gloeckner F.-O."/>
            <person name="Lupas A.N."/>
            <person name="Amann R."/>
            <person name="Klenk H.-P."/>
        </authorList>
    </citation>
    <scope>NUCLEOTIDE SEQUENCE [LARGE SCALE GENOMIC DNA]</scope>
    <source>
        <strain evidence="13">DSM 12343 / LSv54</strain>
    </source>
</reference>
<evidence type="ECO:0000256" key="7">
    <source>
        <dbReference type="HAMAP-Rule" id="MF_01931"/>
    </source>
</evidence>
<evidence type="ECO:0000256" key="2">
    <source>
        <dbReference type="ARBA" id="ARBA00010138"/>
    </source>
</evidence>
<dbReference type="CDD" id="cd00715">
    <property type="entry name" value="GPATase_N"/>
    <property type="match status" value="1"/>
</dbReference>
<evidence type="ECO:0000256" key="3">
    <source>
        <dbReference type="ARBA" id="ARBA00022676"/>
    </source>
</evidence>
<feature type="binding site" evidence="7 10">
    <location>
        <position position="254"/>
    </location>
    <ligand>
        <name>[4Fe-4S] cluster</name>
        <dbReference type="ChEBI" id="CHEBI:49883"/>
    </ligand>
</feature>
<keyword evidence="6 7" id="KW-0315">Glutamine amidotransferase</keyword>
<protein>
    <recommendedName>
        <fullName evidence="7">Amidophosphoribosyltransferase</fullName>
        <shortName evidence="7">ATase</shortName>
        <ecNumber evidence="7">2.4.2.14</ecNumber>
    </recommendedName>
    <alternativeName>
        <fullName evidence="7">Glutamine phosphoribosylpyrophosphate amidotransferase</fullName>
        <shortName evidence="7">GPATase</shortName>
    </alternativeName>
</protein>
<name>Q6ARN7_DESPS</name>
<dbReference type="GO" id="GO:0004044">
    <property type="term" value="F:amidophosphoribosyltransferase activity"/>
    <property type="evidence" value="ECO:0007669"/>
    <property type="project" value="UniProtKB-UniRule"/>
</dbReference>
<gene>
    <name evidence="7" type="primary">purF</name>
    <name evidence="12" type="ordered locus">DP0259</name>
</gene>
<keyword evidence="7 10" id="KW-0411">Iron-sulfur</keyword>
<dbReference type="STRING" id="177439.DP0259"/>
<evidence type="ECO:0000256" key="6">
    <source>
        <dbReference type="ARBA" id="ARBA00022962"/>
    </source>
</evidence>
<dbReference type="Gene3D" id="3.60.20.10">
    <property type="entry name" value="Glutamine Phosphoribosylpyrophosphate, subunit 1, domain 1"/>
    <property type="match status" value="1"/>
</dbReference>
<keyword evidence="4 7" id="KW-0808">Transferase</keyword>
<dbReference type="Pfam" id="PF00156">
    <property type="entry name" value="Pribosyltran"/>
    <property type="match status" value="1"/>
</dbReference>
<dbReference type="UniPathway" id="UPA00074">
    <property type="reaction ID" value="UER00124"/>
</dbReference>
<sequence length="479" mass="53275">MSQVKTLSASQDYPTHECGVCGIFDHEDAAKLTYFGLYALQHRGQESAGIVTSTGKEVFLHKDMGLVPEIFTEDILQGLKGDMSIGHVRYSTTGASNFTNTQPLMVHHKNQTLSVAHNGNLVNSTELRNRLEESGSIFQTTMDSEAVLHLMVRNSGPDLDKTLSETFRALKGAYSLLYMTEDTLVAVRDPDGFRPLCLGRLTTGGWVIASETCALDLIEADYVRDIEPGEVLIMKRGEEMRSIFPWPKQTPHHCIFEQVYFARPDSDVFGINVYQSRKQMGKILAREAKIDADFVMPFPDSGNYAAIGYAQESGIPMEMGVIRNHYVGRTFIEPSQSMRDFNVKVKLNPVRSLLKGKRVIIVEDSIIRGTTGKSRVRALREAGAKEIHMVVSCPPTMHACYYGIDFPTSSQLIACNKNVEEIAEYLGLDSLHYLSLEGMVEATGIPKEHYCLACFNGIYPIAPDQKYHKDALATKVVKG</sequence>
<evidence type="ECO:0000256" key="5">
    <source>
        <dbReference type="ARBA" id="ARBA00022755"/>
    </source>
</evidence>
<dbReference type="GO" id="GO:0046872">
    <property type="term" value="F:metal ion binding"/>
    <property type="evidence" value="ECO:0007669"/>
    <property type="project" value="UniProtKB-KW"/>
</dbReference>
<dbReference type="InterPro" id="IPR029055">
    <property type="entry name" value="Ntn_hydrolases_N"/>
</dbReference>
<feature type="binding site" evidence="7 10">
    <location>
        <position position="400"/>
    </location>
    <ligand>
        <name>[4Fe-4S] cluster</name>
        <dbReference type="ChEBI" id="CHEBI:49883"/>
    </ligand>
</feature>
<keyword evidence="13" id="KW-1185">Reference proteome</keyword>
<evidence type="ECO:0000313" key="12">
    <source>
        <dbReference type="EMBL" id="CAG34988.1"/>
    </source>
</evidence>
<dbReference type="SUPFAM" id="SSF56235">
    <property type="entry name" value="N-terminal nucleophile aminohydrolases (Ntn hydrolases)"/>
    <property type="match status" value="1"/>
</dbReference>
<dbReference type="Gene3D" id="3.40.50.2020">
    <property type="match status" value="1"/>
</dbReference>
<dbReference type="InterPro" id="IPR005854">
    <property type="entry name" value="PurF"/>
</dbReference>
<dbReference type="InterPro" id="IPR035584">
    <property type="entry name" value="PurF_N"/>
</dbReference>
<dbReference type="CDD" id="cd06223">
    <property type="entry name" value="PRTases_typeI"/>
    <property type="match status" value="1"/>
</dbReference>
<evidence type="ECO:0000256" key="10">
    <source>
        <dbReference type="PIRSR" id="PIRSR000485-3"/>
    </source>
</evidence>
<comment type="cofactor">
    <cofactor evidence="7 10">
        <name>[4Fe-4S] cluster</name>
        <dbReference type="ChEBI" id="CHEBI:49883"/>
    </cofactor>
    <text evidence="7 10">Binds 1 [4Fe-4S] cluster per subunit.</text>
</comment>
<feature type="domain" description="Glutamine amidotransferase type-2" evidence="11">
    <location>
        <begin position="18"/>
        <end position="237"/>
    </location>
</feature>
<keyword evidence="7 10" id="KW-0408">Iron</keyword>
<dbReference type="InterPro" id="IPR029057">
    <property type="entry name" value="PRTase-like"/>
</dbReference>
<dbReference type="PIRSF" id="PIRSF000485">
    <property type="entry name" value="Amd_phspho_trans"/>
    <property type="match status" value="1"/>
</dbReference>
<evidence type="ECO:0000256" key="4">
    <source>
        <dbReference type="ARBA" id="ARBA00022679"/>
    </source>
</evidence>
<dbReference type="SUPFAM" id="SSF53271">
    <property type="entry name" value="PRTase-like"/>
    <property type="match status" value="1"/>
</dbReference>
<proteinExistence type="inferred from homology"/>
<evidence type="ECO:0000256" key="8">
    <source>
        <dbReference type="PIRNR" id="PIRNR000485"/>
    </source>
</evidence>
<comment type="function">
    <text evidence="7">Catalyzes the formation of phosphoribosylamine from phosphoribosylpyrophosphate (PRPP) and glutamine.</text>
</comment>
<keyword evidence="7" id="KW-0004">4Fe-4S</keyword>
<dbReference type="EC" id="2.4.2.14" evidence="7"/>
<evidence type="ECO:0000313" key="13">
    <source>
        <dbReference type="Proteomes" id="UP000000602"/>
    </source>
</evidence>
<dbReference type="InterPro" id="IPR017932">
    <property type="entry name" value="GATase_2_dom"/>
</dbReference>
<accession>Q6ARN7</accession>
<dbReference type="OrthoDB" id="9801213at2"/>
<dbReference type="Pfam" id="PF13537">
    <property type="entry name" value="GATase_7"/>
    <property type="match status" value="1"/>
</dbReference>
<keyword evidence="5 7" id="KW-0658">Purine biosynthesis</keyword>
<dbReference type="MEROPS" id="C44.001"/>
<comment type="catalytic activity">
    <reaction evidence="7 8">
        <text>5-phospho-beta-D-ribosylamine + L-glutamate + diphosphate = 5-phospho-alpha-D-ribose 1-diphosphate + L-glutamine + H2O</text>
        <dbReference type="Rhea" id="RHEA:14905"/>
        <dbReference type="ChEBI" id="CHEBI:15377"/>
        <dbReference type="ChEBI" id="CHEBI:29985"/>
        <dbReference type="ChEBI" id="CHEBI:33019"/>
        <dbReference type="ChEBI" id="CHEBI:58017"/>
        <dbReference type="ChEBI" id="CHEBI:58359"/>
        <dbReference type="ChEBI" id="CHEBI:58681"/>
        <dbReference type="EC" id="2.4.2.14"/>
    </reaction>
</comment>
<evidence type="ECO:0000256" key="1">
    <source>
        <dbReference type="ARBA" id="ARBA00005209"/>
    </source>
</evidence>
<dbReference type="HOGENOM" id="CLU_022389_3_1_7"/>
<dbReference type="GO" id="GO:0051539">
    <property type="term" value="F:4 iron, 4 sulfur cluster binding"/>
    <property type="evidence" value="ECO:0007669"/>
    <property type="project" value="UniProtKB-KW"/>
</dbReference>
<dbReference type="KEGG" id="dps:DP0259"/>